<dbReference type="GO" id="GO:0004497">
    <property type="term" value="F:monooxygenase activity"/>
    <property type="evidence" value="ECO:0007669"/>
    <property type="project" value="UniProtKB-KW"/>
</dbReference>
<keyword evidence="2" id="KW-0560">Oxidoreductase</keyword>
<dbReference type="Proteomes" id="UP000646478">
    <property type="component" value="Unassembled WGS sequence"/>
</dbReference>
<dbReference type="Gene3D" id="3.30.70.100">
    <property type="match status" value="1"/>
</dbReference>
<reference evidence="2" key="1">
    <citation type="journal article" date="2014" name="Int. J. Syst. Evol. Microbiol.">
        <title>Complete genome sequence of Corynebacterium casei LMG S-19264T (=DSM 44701T), isolated from a smear-ripened cheese.</title>
        <authorList>
            <consortium name="US DOE Joint Genome Institute (JGI-PGF)"/>
            <person name="Walter F."/>
            <person name="Albersmeier A."/>
            <person name="Kalinowski J."/>
            <person name="Ruckert C."/>
        </authorList>
    </citation>
    <scope>NUCLEOTIDE SEQUENCE</scope>
    <source>
        <strain evidence="2">CGMCC 1.15082</strain>
    </source>
</reference>
<gene>
    <name evidence="2" type="ORF">GCM10011491_10830</name>
</gene>
<organism evidence="2 3">
    <name type="scientific">Brucella endophytica</name>
    <dbReference type="NCBI Taxonomy" id="1963359"/>
    <lineage>
        <taxon>Bacteria</taxon>
        <taxon>Pseudomonadati</taxon>
        <taxon>Pseudomonadota</taxon>
        <taxon>Alphaproteobacteria</taxon>
        <taxon>Hyphomicrobiales</taxon>
        <taxon>Brucellaceae</taxon>
        <taxon>Brucella/Ochrobactrum group</taxon>
        <taxon>Brucella</taxon>
    </lineage>
</organism>
<dbReference type="PANTHER" id="PTHR34474">
    <property type="entry name" value="SIGNAL TRANSDUCTION PROTEIN TRAP"/>
    <property type="match status" value="1"/>
</dbReference>
<evidence type="ECO:0000259" key="1">
    <source>
        <dbReference type="PROSITE" id="PS51725"/>
    </source>
</evidence>
<name>A0A916S610_9HYPH</name>
<dbReference type="RefSeq" id="WP_188822240.1">
    <property type="nucleotide sequence ID" value="NZ_BMHH01000003.1"/>
</dbReference>
<proteinExistence type="predicted"/>
<dbReference type="SUPFAM" id="SSF54909">
    <property type="entry name" value="Dimeric alpha+beta barrel"/>
    <property type="match status" value="1"/>
</dbReference>
<evidence type="ECO:0000313" key="2">
    <source>
        <dbReference type="EMBL" id="GGA85100.1"/>
    </source>
</evidence>
<feature type="domain" description="ABM" evidence="1">
    <location>
        <begin position="2"/>
        <end position="98"/>
    </location>
</feature>
<dbReference type="EMBL" id="BMHH01000003">
    <property type="protein sequence ID" value="GGA85100.1"/>
    <property type="molecule type" value="Genomic_DNA"/>
</dbReference>
<evidence type="ECO:0000313" key="3">
    <source>
        <dbReference type="Proteomes" id="UP000646478"/>
    </source>
</evidence>
<keyword evidence="2" id="KW-0503">Monooxygenase</keyword>
<sequence>MYIAMNRFKVQSGSEEAFETVWKNRDSNLKELPGFIEFHLLRGPRNSEENYTLYASHTVWRSEDDFLNWTKSEQFREAHKNAGSSKMLYVGPPQFEGFSAVEGAAR</sequence>
<keyword evidence="3" id="KW-1185">Reference proteome</keyword>
<reference evidence="2" key="2">
    <citation type="submission" date="2020-09" db="EMBL/GenBank/DDBJ databases">
        <authorList>
            <person name="Sun Q."/>
            <person name="Zhou Y."/>
        </authorList>
    </citation>
    <scope>NUCLEOTIDE SEQUENCE</scope>
    <source>
        <strain evidence="2">CGMCC 1.15082</strain>
    </source>
</reference>
<comment type="caution">
    <text evidence="2">The sequence shown here is derived from an EMBL/GenBank/DDBJ whole genome shotgun (WGS) entry which is preliminary data.</text>
</comment>
<dbReference type="InterPro" id="IPR011008">
    <property type="entry name" value="Dimeric_a/b-barrel"/>
</dbReference>
<dbReference type="PROSITE" id="PS51725">
    <property type="entry name" value="ABM"/>
    <property type="match status" value="1"/>
</dbReference>
<dbReference type="Pfam" id="PF03992">
    <property type="entry name" value="ABM"/>
    <property type="match status" value="1"/>
</dbReference>
<accession>A0A916S610</accession>
<dbReference type="AlphaFoldDB" id="A0A916S610"/>
<dbReference type="InterPro" id="IPR050404">
    <property type="entry name" value="Heme-degrading_MO"/>
</dbReference>
<protein>
    <submittedName>
        <fullName evidence="2">Antibiotic biosynthesis monooxygenase</fullName>
    </submittedName>
</protein>
<dbReference type="InterPro" id="IPR007138">
    <property type="entry name" value="ABM_dom"/>
</dbReference>
<dbReference type="PANTHER" id="PTHR34474:SF2">
    <property type="entry name" value="SIGNAL TRANSDUCTION PROTEIN TRAP"/>
    <property type="match status" value="1"/>
</dbReference>